<dbReference type="PROSITE" id="PS00041">
    <property type="entry name" value="HTH_ARAC_FAMILY_1"/>
    <property type="match status" value="1"/>
</dbReference>
<keyword evidence="1" id="KW-0805">Transcription regulation</keyword>
<dbReference type="Pfam" id="PF12833">
    <property type="entry name" value="HTH_18"/>
    <property type="match status" value="1"/>
</dbReference>
<keyword evidence="2" id="KW-0238">DNA-binding</keyword>
<gene>
    <name evidence="5" type="ORF">ACFP1H_01545</name>
</gene>
<dbReference type="InterPro" id="IPR018062">
    <property type="entry name" value="HTH_AraC-typ_CS"/>
</dbReference>
<dbReference type="Gene3D" id="1.10.10.60">
    <property type="entry name" value="Homeodomain-like"/>
    <property type="match status" value="2"/>
</dbReference>
<evidence type="ECO:0000256" key="2">
    <source>
        <dbReference type="ARBA" id="ARBA00023125"/>
    </source>
</evidence>
<protein>
    <submittedName>
        <fullName evidence="5">Helix-turn-helix domain-containing protein</fullName>
    </submittedName>
</protein>
<dbReference type="SUPFAM" id="SSF46689">
    <property type="entry name" value="Homeodomain-like"/>
    <property type="match status" value="1"/>
</dbReference>
<dbReference type="InterPro" id="IPR009057">
    <property type="entry name" value="Homeodomain-like_sf"/>
</dbReference>
<proteinExistence type="predicted"/>
<dbReference type="PROSITE" id="PS01124">
    <property type="entry name" value="HTH_ARAC_FAMILY_2"/>
    <property type="match status" value="1"/>
</dbReference>
<dbReference type="PANTHER" id="PTHR43280">
    <property type="entry name" value="ARAC-FAMILY TRANSCRIPTIONAL REGULATOR"/>
    <property type="match status" value="1"/>
</dbReference>
<name>A0ABW1T5I2_9LACO</name>
<accession>A0ABW1T5I2</accession>
<dbReference type="EMBL" id="JBHSSA010000023">
    <property type="protein sequence ID" value="MFC6253286.1"/>
    <property type="molecule type" value="Genomic_DNA"/>
</dbReference>
<keyword evidence="6" id="KW-1185">Reference proteome</keyword>
<evidence type="ECO:0000256" key="3">
    <source>
        <dbReference type="ARBA" id="ARBA00023163"/>
    </source>
</evidence>
<evidence type="ECO:0000259" key="4">
    <source>
        <dbReference type="PROSITE" id="PS01124"/>
    </source>
</evidence>
<organism evidence="5 6">
    <name type="scientific">Secundilactobacillus hailunensis</name>
    <dbReference type="NCBI Taxonomy" id="2559923"/>
    <lineage>
        <taxon>Bacteria</taxon>
        <taxon>Bacillati</taxon>
        <taxon>Bacillota</taxon>
        <taxon>Bacilli</taxon>
        <taxon>Lactobacillales</taxon>
        <taxon>Lactobacillaceae</taxon>
        <taxon>Secundilactobacillus</taxon>
    </lineage>
</organism>
<dbReference type="SMART" id="SM00342">
    <property type="entry name" value="HTH_ARAC"/>
    <property type="match status" value="1"/>
</dbReference>
<sequence>MRLFYRKKMLENRHFLIGIFQHFTTVADRDFFLIPPELPHRVGARTKLTYFCFHFDIDDPNIKVQLIQNINFKYQYESDLNKQISIHLQKLDSLVSLKHFDFNSKMIIQIELSKILQIFYNQSIKTSSSTPSSNIEYSRLIADDIKNKLTDQILMYVKNTSLPERGYTVKQAIDSVNLSSGYGSHIFKETYGISPREYLTKLKINEAKKLLLKLNFSIDDISLALGYTSVSNFSRQFKRWTKTSPLKYRNRNRKNSH</sequence>
<feature type="domain" description="HTH araC/xylS-type" evidence="4">
    <location>
        <begin position="151"/>
        <end position="251"/>
    </location>
</feature>
<dbReference type="PANTHER" id="PTHR43280:SF28">
    <property type="entry name" value="HTH-TYPE TRANSCRIPTIONAL ACTIVATOR RHAS"/>
    <property type="match status" value="1"/>
</dbReference>
<dbReference type="RefSeq" id="WP_380958178.1">
    <property type="nucleotide sequence ID" value="NZ_JBHSSA010000023.1"/>
</dbReference>
<evidence type="ECO:0000256" key="1">
    <source>
        <dbReference type="ARBA" id="ARBA00023015"/>
    </source>
</evidence>
<keyword evidence="3" id="KW-0804">Transcription</keyword>
<dbReference type="InterPro" id="IPR018060">
    <property type="entry name" value="HTH_AraC"/>
</dbReference>
<reference evidence="6" key="1">
    <citation type="journal article" date="2019" name="Int. J. Syst. Evol. Microbiol.">
        <title>The Global Catalogue of Microorganisms (GCM) 10K type strain sequencing project: providing services to taxonomists for standard genome sequencing and annotation.</title>
        <authorList>
            <consortium name="The Broad Institute Genomics Platform"/>
            <consortium name="The Broad Institute Genome Sequencing Center for Infectious Disease"/>
            <person name="Wu L."/>
            <person name="Ma J."/>
        </authorList>
    </citation>
    <scope>NUCLEOTIDE SEQUENCE [LARGE SCALE GENOMIC DNA]</scope>
    <source>
        <strain evidence="6">CCM 8950</strain>
    </source>
</reference>
<evidence type="ECO:0000313" key="6">
    <source>
        <dbReference type="Proteomes" id="UP001596190"/>
    </source>
</evidence>
<comment type="caution">
    <text evidence="5">The sequence shown here is derived from an EMBL/GenBank/DDBJ whole genome shotgun (WGS) entry which is preliminary data.</text>
</comment>
<dbReference type="Proteomes" id="UP001596190">
    <property type="component" value="Unassembled WGS sequence"/>
</dbReference>
<evidence type="ECO:0000313" key="5">
    <source>
        <dbReference type="EMBL" id="MFC6253286.1"/>
    </source>
</evidence>